<protein>
    <submittedName>
        <fullName evidence="1">Uncharacterized protein</fullName>
    </submittedName>
</protein>
<dbReference type="Proteomes" id="UP000281474">
    <property type="component" value="Unassembled WGS sequence"/>
</dbReference>
<gene>
    <name evidence="1" type="ORF">D5018_00180</name>
</gene>
<sequence>MSVPTYQFKFSLDWNLKNQLSPQQVEKQNVFTDTVINVFQSKTNSAFFKFSDNKVFVIRRDRTNELQFFQLCNPSCCMSSKEPEEKITSLSIDLFTIYQANQANRAAKLNITPEQLRRYQTKKL</sequence>
<accession>A0A3L8Q1R0</accession>
<keyword evidence="2" id="KW-1185">Reference proteome</keyword>
<organism evidence="1 2">
    <name type="scientific">Parashewanella curva</name>
    <dbReference type="NCBI Taxonomy" id="2338552"/>
    <lineage>
        <taxon>Bacteria</taxon>
        <taxon>Pseudomonadati</taxon>
        <taxon>Pseudomonadota</taxon>
        <taxon>Gammaproteobacteria</taxon>
        <taxon>Alteromonadales</taxon>
        <taxon>Shewanellaceae</taxon>
        <taxon>Parashewanella</taxon>
    </lineage>
</organism>
<proteinExistence type="predicted"/>
<dbReference type="EMBL" id="QZEI01000001">
    <property type="protein sequence ID" value="RLV61571.1"/>
    <property type="molecule type" value="Genomic_DNA"/>
</dbReference>
<evidence type="ECO:0000313" key="1">
    <source>
        <dbReference type="EMBL" id="RLV61571.1"/>
    </source>
</evidence>
<name>A0A3L8Q1R0_9GAMM</name>
<dbReference type="OrthoDB" id="9900966at2"/>
<dbReference type="AlphaFoldDB" id="A0A3L8Q1R0"/>
<reference evidence="1 2" key="1">
    <citation type="submission" date="2018-09" db="EMBL/GenBank/DDBJ databases">
        <title>Phylogeny of the Shewanellaceae, and recommendation for two new genera, Pseudoshewanella and Parashewanella.</title>
        <authorList>
            <person name="Wang G."/>
        </authorList>
    </citation>
    <scope>NUCLEOTIDE SEQUENCE [LARGE SCALE GENOMIC DNA]</scope>
    <source>
        <strain evidence="1 2">C51</strain>
    </source>
</reference>
<dbReference type="RefSeq" id="WP_121836970.1">
    <property type="nucleotide sequence ID" value="NZ_ML014753.1"/>
</dbReference>
<evidence type="ECO:0000313" key="2">
    <source>
        <dbReference type="Proteomes" id="UP000281474"/>
    </source>
</evidence>
<comment type="caution">
    <text evidence="1">The sequence shown here is derived from an EMBL/GenBank/DDBJ whole genome shotgun (WGS) entry which is preliminary data.</text>
</comment>